<dbReference type="PANTHER" id="PTHR33885">
    <property type="entry name" value="PHAGE SHOCK PROTEIN C"/>
    <property type="match status" value="1"/>
</dbReference>
<comment type="caution">
    <text evidence="8">The sequence shown here is derived from an EMBL/GenBank/DDBJ whole genome shotgun (WGS) entry which is preliminary data.</text>
</comment>
<evidence type="ECO:0000256" key="3">
    <source>
        <dbReference type="ARBA" id="ARBA00022692"/>
    </source>
</evidence>
<keyword evidence="3 6" id="KW-0812">Transmembrane</keyword>
<keyword evidence="2" id="KW-1003">Cell membrane</keyword>
<gene>
    <name evidence="8" type="ORF">EZS27_034913</name>
</gene>
<accession>A0A5J4Q0U2</accession>
<evidence type="ECO:0000313" key="8">
    <source>
        <dbReference type="EMBL" id="KAA6314474.1"/>
    </source>
</evidence>
<feature type="domain" description="Phage shock protein PspC N-terminal" evidence="7">
    <location>
        <begin position="3"/>
        <end position="59"/>
    </location>
</feature>
<evidence type="ECO:0000256" key="2">
    <source>
        <dbReference type="ARBA" id="ARBA00022475"/>
    </source>
</evidence>
<evidence type="ECO:0000256" key="5">
    <source>
        <dbReference type="ARBA" id="ARBA00023136"/>
    </source>
</evidence>
<keyword evidence="5 6" id="KW-0472">Membrane</keyword>
<evidence type="ECO:0000256" key="4">
    <source>
        <dbReference type="ARBA" id="ARBA00022989"/>
    </source>
</evidence>
<reference evidence="8" key="1">
    <citation type="submission" date="2019-03" db="EMBL/GenBank/DDBJ databases">
        <title>Single cell metagenomics reveals metabolic interactions within the superorganism composed of flagellate Streblomastix strix and complex community of Bacteroidetes bacteria on its surface.</title>
        <authorList>
            <person name="Treitli S.C."/>
            <person name="Kolisko M."/>
            <person name="Husnik F."/>
            <person name="Keeling P."/>
            <person name="Hampl V."/>
        </authorList>
    </citation>
    <scope>NUCLEOTIDE SEQUENCE</scope>
    <source>
        <strain evidence="8">STM</strain>
    </source>
</reference>
<feature type="transmembrane region" description="Helical" evidence="6">
    <location>
        <begin position="33"/>
        <end position="57"/>
    </location>
</feature>
<keyword evidence="4 6" id="KW-1133">Transmembrane helix</keyword>
<comment type="subcellular location">
    <subcellularLocation>
        <location evidence="1">Cell membrane</location>
        <topology evidence="1">Single-pass membrane protein</topology>
    </subcellularLocation>
</comment>
<dbReference type="EMBL" id="SNRY01005634">
    <property type="protein sequence ID" value="KAA6314474.1"/>
    <property type="molecule type" value="Genomic_DNA"/>
</dbReference>
<dbReference type="AlphaFoldDB" id="A0A5J4Q0U2"/>
<evidence type="ECO:0000256" key="6">
    <source>
        <dbReference type="SAM" id="Phobius"/>
    </source>
</evidence>
<dbReference type="InterPro" id="IPR052027">
    <property type="entry name" value="PspC"/>
</dbReference>
<protein>
    <recommendedName>
        <fullName evidence="7">Phage shock protein PspC N-terminal domain-containing protein</fullName>
    </recommendedName>
</protein>
<dbReference type="InterPro" id="IPR007168">
    <property type="entry name" value="Phageshock_PspC_N"/>
</dbReference>
<organism evidence="8">
    <name type="scientific">termite gut metagenome</name>
    <dbReference type="NCBI Taxonomy" id="433724"/>
    <lineage>
        <taxon>unclassified sequences</taxon>
        <taxon>metagenomes</taxon>
        <taxon>organismal metagenomes</taxon>
    </lineage>
</organism>
<dbReference type="GO" id="GO:0005886">
    <property type="term" value="C:plasma membrane"/>
    <property type="evidence" value="ECO:0007669"/>
    <property type="project" value="UniProtKB-SubCell"/>
</dbReference>
<dbReference type="PANTHER" id="PTHR33885:SF3">
    <property type="entry name" value="PHAGE SHOCK PROTEIN C"/>
    <property type="match status" value="1"/>
</dbReference>
<name>A0A5J4Q0U2_9ZZZZ</name>
<proteinExistence type="predicted"/>
<dbReference type="Pfam" id="PF04024">
    <property type="entry name" value="PspC"/>
    <property type="match status" value="1"/>
</dbReference>
<sequence length="60" mass="6764">MRKRLVKSQNKVIGGVCGGIAEYLEADYTIVRLVYALLTIFTLFSGVIVYLILWVIMPSK</sequence>
<evidence type="ECO:0000256" key="1">
    <source>
        <dbReference type="ARBA" id="ARBA00004162"/>
    </source>
</evidence>
<evidence type="ECO:0000259" key="7">
    <source>
        <dbReference type="Pfam" id="PF04024"/>
    </source>
</evidence>